<dbReference type="AlphaFoldDB" id="A0A345DD13"/>
<evidence type="ECO:0000256" key="1">
    <source>
        <dbReference type="ARBA" id="ARBA00004496"/>
    </source>
</evidence>
<dbReference type="PANTHER" id="PTHR30349">
    <property type="entry name" value="PHAGE INTEGRASE-RELATED"/>
    <property type="match status" value="1"/>
</dbReference>
<dbReference type="InterPro" id="IPR011010">
    <property type="entry name" value="DNA_brk_join_enz"/>
</dbReference>
<evidence type="ECO:0000259" key="11">
    <source>
        <dbReference type="PROSITE" id="PS51900"/>
    </source>
</evidence>
<evidence type="ECO:0000256" key="9">
    <source>
        <dbReference type="HAMAP-Rule" id="MF_01808"/>
    </source>
</evidence>
<dbReference type="InterPro" id="IPR023009">
    <property type="entry name" value="Tyrosine_recombinase_XerC/XerD"/>
</dbReference>
<comment type="similarity">
    <text evidence="9">Belongs to the 'phage' integrase family. XerC subfamily.</text>
</comment>
<proteinExistence type="inferred from homology"/>
<keyword evidence="4 9" id="KW-0159">Chromosome partition</keyword>
<evidence type="ECO:0000256" key="4">
    <source>
        <dbReference type="ARBA" id="ARBA00022829"/>
    </source>
</evidence>
<keyword evidence="13" id="KW-1185">Reference proteome</keyword>
<evidence type="ECO:0000313" key="12">
    <source>
        <dbReference type="EMBL" id="AXF86251.1"/>
    </source>
</evidence>
<feature type="active site" description="O-(3'-phospho-DNA)-tyrosine intermediate" evidence="9">
    <location>
        <position position="310"/>
    </location>
</feature>
<sequence length="338" mass="36867">MSSKRRVPIVAGVALELSPLMQAYLEWIAMHKRLSEATCSSYARDLQLLLQCCQHLNVLVPESITVVQVRQMVMQLHGAGQGAKSIARYVSSWRSWFTWLVHNGHVQSNPVKTIRAPKAAKGLPKALSVDDVVNLVGNREAVEADQSAAQTLLLLRDYALIELLYSSGLRVSELVGLDVVPPAGALNDGNGWVDLTEGDVHVLGKGNKPRIVPVGQSALIAVHTWLAARNASAAASKSNALFIGRYGTRLGVRSVQLRLAQHARHLGLPVHVHPHMLRHSFASHVLQSSGNLRAVQEMLGHTSLAATQVYTGLDFQHLAKIYDAAHPRAHKKNQKDEA</sequence>
<organism evidence="12 13">
    <name type="scientific">Ephemeroptericola cinctiostellae</name>
    <dbReference type="NCBI Taxonomy" id="2268024"/>
    <lineage>
        <taxon>Bacteria</taxon>
        <taxon>Pseudomonadati</taxon>
        <taxon>Pseudomonadota</taxon>
        <taxon>Betaproteobacteria</taxon>
        <taxon>Burkholderiales</taxon>
        <taxon>Burkholderiaceae</taxon>
        <taxon>Ephemeroptericola</taxon>
    </lineage>
</organism>
<comment type="subunit">
    <text evidence="9">Forms a cyclic heterotetrameric complex composed of two molecules of XerC and two molecules of XerD.</text>
</comment>
<dbReference type="PANTHER" id="PTHR30349:SF81">
    <property type="entry name" value="TYROSINE RECOMBINASE XERC"/>
    <property type="match status" value="1"/>
</dbReference>
<feature type="active site" evidence="9">
    <location>
        <position position="275"/>
    </location>
</feature>
<keyword evidence="5 9" id="KW-0229">DNA integration</keyword>
<dbReference type="SUPFAM" id="SSF56349">
    <property type="entry name" value="DNA breaking-rejoining enzymes"/>
    <property type="match status" value="1"/>
</dbReference>
<evidence type="ECO:0000256" key="6">
    <source>
        <dbReference type="ARBA" id="ARBA00023125"/>
    </source>
</evidence>
<dbReference type="HAMAP" id="MF_01808">
    <property type="entry name" value="Recomb_XerC_XerD"/>
    <property type="match status" value="1"/>
</dbReference>
<dbReference type="GO" id="GO:0009037">
    <property type="term" value="F:tyrosine-based site-specific recombinase activity"/>
    <property type="evidence" value="ECO:0007669"/>
    <property type="project" value="UniProtKB-UniRule"/>
</dbReference>
<reference evidence="13" key="1">
    <citation type="submission" date="2018-07" db="EMBL/GenBank/DDBJ databases">
        <authorList>
            <person name="Kim H."/>
        </authorList>
    </citation>
    <scope>NUCLEOTIDE SEQUENCE [LARGE SCALE GENOMIC DNA]</scope>
    <source>
        <strain evidence="13">F02</strain>
    </source>
</reference>
<dbReference type="InterPro" id="IPR050090">
    <property type="entry name" value="Tyrosine_recombinase_XerCD"/>
</dbReference>
<dbReference type="Proteomes" id="UP000252182">
    <property type="component" value="Chromosome"/>
</dbReference>
<keyword evidence="2 9" id="KW-0963">Cytoplasm</keyword>
<dbReference type="InterPro" id="IPR013762">
    <property type="entry name" value="Integrase-like_cat_sf"/>
</dbReference>
<accession>A0A345DD13</accession>
<evidence type="ECO:0000256" key="8">
    <source>
        <dbReference type="ARBA" id="ARBA00023306"/>
    </source>
</evidence>
<evidence type="ECO:0000259" key="10">
    <source>
        <dbReference type="PROSITE" id="PS51898"/>
    </source>
</evidence>
<gene>
    <name evidence="12" type="primary">xerC_2</name>
    <name evidence="9" type="synonym">xerC</name>
    <name evidence="12" type="ORF">DTO96_101997</name>
</gene>
<protein>
    <recommendedName>
        <fullName evidence="9">Tyrosine recombinase XerC</fullName>
    </recommendedName>
</protein>
<dbReference type="EMBL" id="CP031124">
    <property type="protein sequence ID" value="AXF86251.1"/>
    <property type="molecule type" value="Genomic_DNA"/>
</dbReference>
<dbReference type="GO" id="GO:0051301">
    <property type="term" value="P:cell division"/>
    <property type="evidence" value="ECO:0007669"/>
    <property type="project" value="UniProtKB-KW"/>
</dbReference>
<dbReference type="InterPro" id="IPR004107">
    <property type="entry name" value="Integrase_SAM-like_N"/>
</dbReference>
<feature type="domain" description="Tyr recombinase" evidence="10">
    <location>
        <begin position="122"/>
        <end position="323"/>
    </location>
</feature>
<keyword evidence="3 9" id="KW-0132">Cell division</keyword>
<feature type="active site" evidence="9">
    <location>
        <position position="205"/>
    </location>
</feature>
<dbReference type="GO" id="GO:0003677">
    <property type="term" value="F:DNA binding"/>
    <property type="evidence" value="ECO:0007669"/>
    <property type="project" value="UniProtKB-UniRule"/>
</dbReference>
<feature type="active site" evidence="9">
    <location>
        <position position="301"/>
    </location>
</feature>
<keyword evidence="7 9" id="KW-0233">DNA recombination</keyword>
<dbReference type="CDD" id="cd00798">
    <property type="entry name" value="INT_XerDC_C"/>
    <property type="match status" value="1"/>
</dbReference>
<dbReference type="InterPro" id="IPR010998">
    <property type="entry name" value="Integrase_recombinase_N"/>
</dbReference>
<dbReference type="PROSITE" id="PS51900">
    <property type="entry name" value="CB"/>
    <property type="match status" value="1"/>
</dbReference>
<keyword evidence="8 9" id="KW-0131">Cell cycle</keyword>
<feature type="domain" description="Core-binding (CB)" evidence="11">
    <location>
        <begin position="15"/>
        <end position="101"/>
    </location>
</feature>
<dbReference type="KEGG" id="hyf:DTO96_101997"/>
<evidence type="ECO:0000256" key="5">
    <source>
        <dbReference type="ARBA" id="ARBA00022908"/>
    </source>
</evidence>
<comment type="subcellular location">
    <subcellularLocation>
        <location evidence="1 9">Cytoplasm</location>
    </subcellularLocation>
</comment>
<dbReference type="GO" id="GO:0006313">
    <property type="term" value="P:DNA transposition"/>
    <property type="evidence" value="ECO:0007669"/>
    <property type="project" value="UniProtKB-UniRule"/>
</dbReference>
<dbReference type="GO" id="GO:0005737">
    <property type="term" value="C:cytoplasm"/>
    <property type="evidence" value="ECO:0007669"/>
    <property type="project" value="UniProtKB-SubCell"/>
</dbReference>
<name>A0A345DD13_9BURK</name>
<evidence type="ECO:0000256" key="3">
    <source>
        <dbReference type="ARBA" id="ARBA00022618"/>
    </source>
</evidence>
<dbReference type="PROSITE" id="PS51898">
    <property type="entry name" value="TYR_RECOMBINASE"/>
    <property type="match status" value="1"/>
</dbReference>
<dbReference type="Pfam" id="PF00589">
    <property type="entry name" value="Phage_integrase"/>
    <property type="match status" value="1"/>
</dbReference>
<feature type="active site" evidence="9">
    <location>
        <position position="170"/>
    </location>
</feature>
<dbReference type="Pfam" id="PF02899">
    <property type="entry name" value="Phage_int_SAM_1"/>
    <property type="match status" value="1"/>
</dbReference>
<dbReference type="Gene3D" id="1.10.150.130">
    <property type="match status" value="1"/>
</dbReference>
<comment type="function">
    <text evidence="9">Site-specific tyrosine recombinase, which acts by catalyzing the cutting and rejoining of the recombining DNA molecules. The XerC-XerD complex is essential to convert dimers of the bacterial chromosome into monomers to permit their segregation at cell division. It also contributes to the segregational stability of plasmids.</text>
</comment>
<dbReference type="Gene3D" id="1.10.443.10">
    <property type="entry name" value="Intergrase catalytic core"/>
    <property type="match status" value="1"/>
</dbReference>
<dbReference type="InterPro" id="IPR044068">
    <property type="entry name" value="CB"/>
</dbReference>
<dbReference type="InterPro" id="IPR002104">
    <property type="entry name" value="Integrase_catalytic"/>
</dbReference>
<keyword evidence="6 9" id="KW-0238">DNA-binding</keyword>
<evidence type="ECO:0000256" key="2">
    <source>
        <dbReference type="ARBA" id="ARBA00022490"/>
    </source>
</evidence>
<evidence type="ECO:0000313" key="13">
    <source>
        <dbReference type="Proteomes" id="UP000252182"/>
    </source>
</evidence>
<dbReference type="GO" id="GO:0007059">
    <property type="term" value="P:chromosome segregation"/>
    <property type="evidence" value="ECO:0007669"/>
    <property type="project" value="UniProtKB-UniRule"/>
</dbReference>
<feature type="active site" evidence="9">
    <location>
        <position position="278"/>
    </location>
</feature>
<evidence type="ECO:0000256" key="7">
    <source>
        <dbReference type="ARBA" id="ARBA00023172"/>
    </source>
</evidence>